<keyword evidence="7" id="KW-1185">Reference proteome</keyword>
<dbReference type="InterPro" id="IPR036412">
    <property type="entry name" value="HAD-like_sf"/>
</dbReference>
<protein>
    <recommendedName>
        <fullName evidence="8">Cation-transporting P-type ATPase C-terminal domain-containing protein</fullName>
    </recommendedName>
</protein>
<dbReference type="PRINTS" id="PR00119">
    <property type="entry name" value="CATATPASE"/>
</dbReference>
<keyword evidence="3 5" id="KW-1133">Transmembrane helix</keyword>
<proteinExistence type="predicted"/>
<comment type="subcellular location">
    <subcellularLocation>
        <location evidence="1">Membrane</location>
        <topology evidence="1">Multi-pass membrane protein</topology>
    </subcellularLocation>
</comment>
<feature type="transmembrane region" description="Helical" evidence="5">
    <location>
        <begin position="594"/>
        <end position="614"/>
    </location>
</feature>
<dbReference type="InterPro" id="IPR023214">
    <property type="entry name" value="HAD_sf"/>
</dbReference>
<feature type="transmembrane region" description="Helical" evidence="5">
    <location>
        <begin position="517"/>
        <end position="536"/>
    </location>
</feature>
<feature type="transmembrane region" description="Helical" evidence="5">
    <location>
        <begin position="46"/>
        <end position="70"/>
    </location>
</feature>
<dbReference type="GO" id="GO:0016020">
    <property type="term" value="C:membrane"/>
    <property type="evidence" value="ECO:0007669"/>
    <property type="project" value="UniProtKB-SubCell"/>
</dbReference>
<dbReference type="Gene3D" id="2.70.150.10">
    <property type="entry name" value="Calcium-transporting ATPase, cytoplasmic transduction domain A"/>
    <property type="match status" value="1"/>
</dbReference>
<dbReference type="OrthoDB" id="116380at2759"/>
<evidence type="ECO:0000256" key="1">
    <source>
        <dbReference type="ARBA" id="ARBA00004141"/>
    </source>
</evidence>
<dbReference type="Gene3D" id="3.40.50.1000">
    <property type="entry name" value="HAD superfamily/HAD-like"/>
    <property type="match status" value="1"/>
</dbReference>
<dbReference type="InParanoid" id="W2RVB4"/>
<organism evidence="6 7">
    <name type="scientific">Cyphellophora europaea (strain CBS 101466)</name>
    <name type="common">Phialophora europaea</name>
    <dbReference type="NCBI Taxonomy" id="1220924"/>
    <lineage>
        <taxon>Eukaryota</taxon>
        <taxon>Fungi</taxon>
        <taxon>Dikarya</taxon>
        <taxon>Ascomycota</taxon>
        <taxon>Pezizomycotina</taxon>
        <taxon>Eurotiomycetes</taxon>
        <taxon>Chaetothyriomycetidae</taxon>
        <taxon>Chaetothyriales</taxon>
        <taxon>Cyphellophoraceae</taxon>
        <taxon>Cyphellophora</taxon>
    </lineage>
</organism>
<dbReference type="PANTHER" id="PTHR42861">
    <property type="entry name" value="CALCIUM-TRANSPORTING ATPASE"/>
    <property type="match status" value="1"/>
</dbReference>
<dbReference type="Proteomes" id="UP000030752">
    <property type="component" value="Unassembled WGS sequence"/>
</dbReference>
<evidence type="ECO:0008006" key="8">
    <source>
        <dbReference type="Google" id="ProtNLM"/>
    </source>
</evidence>
<evidence type="ECO:0000256" key="3">
    <source>
        <dbReference type="ARBA" id="ARBA00022989"/>
    </source>
</evidence>
<evidence type="ECO:0000256" key="4">
    <source>
        <dbReference type="ARBA" id="ARBA00023136"/>
    </source>
</evidence>
<dbReference type="VEuPathDB" id="FungiDB:HMPREF1541_04718"/>
<sequence>MHDSITGGDAFFIVVNTGWRSSVGRLKSTKDKFANRMHRQPSDFEIMYRVIATTIFACIAGSLLVVVSLVDTYPSWDDILRLLTSISVAVVQFQPGLSRDVLQAAAAGAQTDNGAVVQDGGIAIEGFAGIDVLCISASDLADRNKTTIFEPLCVACRPDDLMLVAGLSILSDKDEFSRFNRALLKALKRYPQAKANLDRYQSLAFRFIELDSTLGECLVESATGERMLCISGPSRSVWGYCVSENPENADNQDWFNDTMKDLRLRGLASWAVARKQGNDPLRFLGLIPTFDPPMANTRLAVRVARELGVAIKLLTSRDKYFGRVLSQSIGLDTDMLSGEDIYHAAKGDAELLGRIDGSNTFVEMDPEDRDDLLGMLQKAGNRVGFTGVQQNDAPLLRKADCGMSVDGSTELAQEASDVVFIRPGMVPMVRAIQGARAFFQHLEIAMVCQTVTFLQMLLTLTWCLAKFGNLLDVRLFLFGASVTNTYRFLQTSSKGSAKVQFFKKPVRWNAATILRQVLPLGVVITLGSMLLAMVILGPRLVTVSMPSQTAADSQSVKRCDSQAMSLHMLILYDLMPLLCRSEGRFWAHEQDWRILMHITCGQVVLTVACITGWMPEGFSLSMTAAVWAWVITFVTFGAAAAARYTTYGGELTEEM</sequence>
<dbReference type="InterPro" id="IPR001757">
    <property type="entry name" value="P_typ_ATPase"/>
</dbReference>
<dbReference type="SUPFAM" id="SSF56784">
    <property type="entry name" value="HAD-like"/>
    <property type="match status" value="1"/>
</dbReference>
<dbReference type="SUPFAM" id="SSF81665">
    <property type="entry name" value="Calcium ATPase, transmembrane domain M"/>
    <property type="match status" value="1"/>
</dbReference>
<dbReference type="GeneID" id="19972057"/>
<dbReference type="InterPro" id="IPR023298">
    <property type="entry name" value="ATPase_P-typ_TM_dom_sf"/>
</dbReference>
<gene>
    <name evidence="6" type="ORF">HMPREF1541_04718</name>
</gene>
<dbReference type="GO" id="GO:0006812">
    <property type="term" value="P:monoatomic cation transport"/>
    <property type="evidence" value="ECO:0007669"/>
    <property type="project" value="UniProtKB-ARBA"/>
</dbReference>
<dbReference type="EMBL" id="KB822720">
    <property type="protein sequence ID" value="ETN40441.1"/>
    <property type="molecule type" value="Genomic_DNA"/>
</dbReference>
<dbReference type="GO" id="GO:0016887">
    <property type="term" value="F:ATP hydrolysis activity"/>
    <property type="evidence" value="ECO:0007669"/>
    <property type="project" value="InterPro"/>
</dbReference>
<name>W2RVB4_CYPE1</name>
<evidence type="ECO:0000313" key="7">
    <source>
        <dbReference type="Proteomes" id="UP000030752"/>
    </source>
</evidence>
<dbReference type="Gene3D" id="1.20.1110.10">
    <property type="entry name" value="Calcium-transporting ATPase, transmembrane domain"/>
    <property type="match status" value="1"/>
</dbReference>
<dbReference type="Gene3D" id="3.40.1110.10">
    <property type="entry name" value="Calcium-transporting ATPase, cytoplasmic domain N"/>
    <property type="match status" value="1"/>
</dbReference>
<accession>W2RVB4</accession>
<dbReference type="GO" id="GO:0005524">
    <property type="term" value="F:ATP binding"/>
    <property type="evidence" value="ECO:0007669"/>
    <property type="project" value="InterPro"/>
</dbReference>
<evidence type="ECO:0000256" key="5">
    <source>
        <dbReference type="SAM" id="Phobius"/>
    </source>
</evidence>
<evidence type="ECO:0000256" key="2">
    <source>
        <dbReference type="ARBA" id="ARBA00022692"/>
    </source>
</evidence>
<feature type="transmembrane region" description="Helical" evidence="5">
    <location>
        <begin position="626"/>
        <end position="645"/>
    </location>
</feature>
<dbReference type="eggNOG" id="KOG0205">
    <property type="taxonomic scope" value="Eukaryota"/>
</dbReference>
<dbReference type="InterPro" id="IPR023299">
    <property type="entry name" value="ATPase_P-typ_cyto_dom_N"/>
</dbReference>
<reference evidence="6 7" key="1">
    <citation type="submission" date="2013-03" db="EMBL/GenBank/DDBJ databases">
        <title>The Genome Sequence of Phialophora europaea CBS 101466.</title>
        <authorList>
            <consortium name="The Broad Institute Genomics Platform"/>
            <person name="Cuomo C."/>
            <person name="de Hoog S."/>
            <person name="Gorbushina A."/>
            <person name="Walker B."/>
            <person name="Young S.K."/>
            <person name="Zeng Q."/>
            <person name="Gargeya S."/>
            <person name="Fitzgerald M."/>
            <person name="Haas B."/>
            <person name="Abouelleil A."/>
            <person name="Allen A.W."/>
            <person name="Alvarado L."/>
            <person name="Arachchi H.M."/>
            <person name="Berlin A.M."/>
            <person name="Chapman S.B."/>
            <person name="Gainer-Dewar J."/>
            <person name="Goldberg J."/>
            <person name="Griggs A."/>
            <person name="Gujja S."/>
            <person name="Hansen M."/>
            <person name="Howarth C."/>
            <person name="Imamovic A."/>
            <person name="Ireland A."/>
            <person name="Larimer J."/>
            <person name="McCowan C."/>
            <person name="Murphy C."/>
            <person name="Pearson M."/>
            <person name="Poon T.W."/>
            <person name="Priest M."/>
            <person name="Roberts A."/>
            <person name="Saif S."/>
            <person name="Shea T."/>
            <person name="Sisk P."/>
            <person name="Sykes S."/>
            <person name="Wortman J."/>
            <person name="Nusbaum C."/>
            <person name="Birren B."/>
        </authorList>
    </citation>
    <scope>NUCLEOTIDE SEQUENCE [LARGE SCALE GENOMIC DNA]</scope>
    <source>
        <strain evidence="6 7">CBS 101466</strain>
    </source>
</reference>
<dbReference type="AlphaFoldDB" id="W2RVB4"/>
<dbReference type="PRINTS" id="PR00120">
    <property type="entry name" value="HATPASE"/>
</dbReference>
<keyword evidence="2 5" id="KW-0812">Transmembrane</keyword>
<keyword evidence="4 5" id="KW-0472">Membrane</keyword>
<evidence type="ECO:0000313" key="6">
    <source>
        <dbReference type="EMBL" id="ETN40441.1"/>
    </source>
</evidence>
<dbReference type="RefSeq" id="XP_008717284.1">
    <property type="nucleotide sequence ID" value="XM_008719062.1"/>
</dbReference>
<dbReference type="STRING" id="1220924.W2RVB4"/>
<dbReference type="HOGENOM" id="CLU_418567_0_0_1"/>